<dbReference type="PROSITE" id="PS50075">
    <property type="entry name" value="CARRIER"/>
    <property type="match status" value="2"/>
</dbReference>
<dbReference type="Gene3D" id="3.30.300.30">
    <property type="match status" value="2"/>
</dbReference>
<dbReference type="Gene3D" id="3.30.559.30">
    <property type="entry name" value="Nonribosomal peptide synthetase, condensation domain"/>
    <property type="match status" value="1"/>
</dbReference>
<dbReference type="HOGENOM" id="CLU_000022_0_9_11"/>
<name>A0A0H3DCM2_AMYMU</name>
<dbReference type="InterPro" id="IPR045851">
    <property type="entry name" value="AMP-bd_C_sf"/>
</dbReference>
<evidence type="ECO:0000256" key="2">
    <source>
        <dbReference type="ARBA" id="ARBA00006432"/>
    </source>
</evidence>
<dbReference type="FunFam" id="3.40.50.12780:FF:000012">
    <property type="entry name" value="Non-ribosomal peptide synthetase"/>
    <property type="match status" value="1"/>
</dbReference>
<accession>A0A0H3DCM2</accession>
<comment type="cofactor">
    <cofactor evidence="1">
        <name>pantetheine 4'-phosphate</name>
        <dbReference type="ChEBI" id="CHEBI:47942"/>
    </cofactor>
</comment>
<comment type="similarity">
    <text evidence="2">Belongs to the ATP-dependent AMP-binding enzyme family.</text>
</comment>
<dbReference type="Pfam" id="PF23024">
    <property type="entry name" value="AMP-dom_DIP2-like"/>
    <property type="match status" value="1"/>
</dbReference>
<dbReference type="InterPro" id="IPR036736">
    <property type="entry name" value="ACP-like_sf"/>
</dbReference>
<dbReference type="PATRIC" id="fig|749927.5.peg.6484"/>
<gene>
    <name evidence="8" type="ordered locus">AMED_6237</name>
</gene>
<dbReference type="Gene3D" id="3.30.559.10">
    <property type="entry name" value="Chloramphenicol acetyltransferase-like domain"/>
    <property type="match status" value="1"/>
</dbReference>
<dbReference type="PROSITE" id="PS00455">
    <property type="entry name" value="AMP_BINDING"/>
    <property type="match status" value="1"/>
</dbReference>
<keyword evidence="5" id="KW-0276">Fatty acid metabolism</keyword>
<dbReference type="InterPro" id="IPR023213">
    <property type="entry name" value="CAT-like_dom_sf"/>
</dbReference>
<dbReference type="eggNOG" id="COG1020">
    <property type="taxonomic scope" value="Bacteria"/>
</dbReference>
<dbReference type="GO" id="GO:0072330">
    <property type="term" value="P:monocarboxylic acid biosynthetic process"/>
    <property type="evidence" value="ECO:0007669"/>
    <property type="project" value="UniProtKB-ARBA"/>
</dbReference>
<keyword evidence="4" id="KW-0597">Phosphoprotein</keyword>
<dbReference type="InterPro" id="IPR010071">
    <property type="entry name" value="AA_adenyl_dom"/>
</dbReference>
<dbReference type="InterPro" id="IPR020806">
    <property type="entry name" value="PKS_PP-bd"/>
</dbReference>
<dbReference type="Gene3D" id="1.10.1200.10">
    <property type="entry name" value="ACP-like"/>
    <property type="match status" value="1"/>
</dbReference>
<keyword evidence="3" id="KW-0596">Phosphopantetheine</keyword>
<dbReference type="Gene3D" id="3.40.50.1820">
    <property type="entry name" value="alpha/beta hydrolase"/>
    <property type="match status" value="1"/>
</dbReference>
<evidence type="ECO:0000259" key="7">
    <source>
        <dbReference type="PROSITE" id="PS50075"/>
    </source>
</evidence>
<reference evidence="8 9" key="1">
    <citation type="journal article" date="2010" name="Cell Res.">
        <title>Complete genome sequence of the rifamycin SV-producing Amycolatopsis mediterranei U32 revealed its genetic characteristics in phylogeny and metabolism.</title>
        <authorList>
            <person name="Zhao W."/>
            <person name="Zhong Y."/>
            <person name="Yuan H."/>
            <person name="Wang J."/>
            <person name="Zheng H."/>
            <person name="Wang Y."/>
            <person name="Cen X."/>
            <person name="Xu F."/>
            <person name="Bai J."/>
            <person name="Han X."/>
            <person name="Lu G."/>
            <person name="Zhu Y."/>
            <person name="Shao Z."/>
            <person name="Yan H."/>
            <person name="Li C."/>
            <person name="Peng N."/>
            <person name="Zhang Z."/>
            <person name="Zhang Y."/>
            <person name="Lin W."/>
            <person name="Fan Y."/>
            <person name="Qin Z."/>
            <person name="Hu Y."/>
            <person name="Zhu B."/>
            <person name="Wang S."/>
            <person name="Ding X."/>
            <person name="Zhao G.P."/>
        </authorList>
    </citation>
    <scope>NUCLEOTIDE SEQUENCE [LARGE SCALE GENOMIC DNA]</scope>
    <source>
        <strain evidence="9">U-32</strain>
    </source>
</reference>
<dbReference type="InterPro" id="IPR001242">
    <property type="entry name" value="Condensation_dom"/>
</dbReference>
<evidence type="ECO:0000256" key="1">
    <source>
        <dbReference type="ARBA" id="ARBA00001957"/>
    </source>
</evidence>
<dbReference type="InterPro" id="IPR006162">
    <property type="entry name" value="Ppantetheine_attach_site"/>
</dbReference>
<dbReference type="Pfam" id="PF13193">
    <property type="entry name" value="AMP-binding_C"/>
    <property type="match status" value="1"/>
</dbReference>
<dbReference type="FunFam" id="3.40.50.980:FF:000002">
    <property type="entry name" value="Enterobactin synthetase component F"/>
    <property type="match status" value="1"/>
</dbReference>
<dbReference type="Gene3D" id="3.40.50.980">
    <property type="match status" value="2"/>
</dbReference>
<dbReference type="Pfam" id="PF00550">
    <property type="entry name" value="PP-binding"/>
    <property type="match status" value="2"/>
</dbReference>
<dbReference type="RefSeq" id="WP_013228023.1">
    <property type="nucleotide sequence ID" value="NC_014318.1"/>
</dbReference>
<dbReference type="GO" id="GO:0005737">
    <property type="term" value="C:cytoplasm"/>
    <property type="evidence" value="ECO:0007669"/>
    <property type="project" value="TreeGrafter"/>
</dbReference>
<dbReference type="InterPro" id="IPR029058">
    <property type="entry name" value="AB_hydrolase_fold"/>
</dbReference>
<dbReference type="Pfam" id="PF00501">
    <property type="entry name" value="AMP-binding"/>
    <property type="match status" value="2"/>
</dbReference>
<evidence type="ECO:0000256" key="6">
    <source>
        <dbReference type="ARBA" id="ARBA00023098"/>
    </source>
</evidence>
<dbReference type="GO" id="GO:0071766">
    <property type="term" value="P:Actinobacterium-type cell wall biogenesis"/>
    <property type="evidence" value="ECO:0007669"/>
    <property type="project" value="UniProtKB-ARBA"/>
</dbReference>
<evidence type="ECO:0000256" key="4">
    <source>
        <dbReference type="ARBA" id="ARBA00022553"/>
    </source>
</evidence>
<dbReference type="GO" id="GO:0006631">
    <property type="term" value="P:fatty acid metabolic process"/>
    <property type="evidence" value="ECO:0007669"/>
    <property type="project" value="UniProtKB-KW"/>
</dbReference>
<sequence>MNRGTLVDLLRRRAEDTPDRTAFEFPGDGDRLVVDYRDLDRRARGVAAVLHDRGLAGERAVLLYPPGIDYVAGFFGCLYAGVVAVPVYLPTGARGAARMLDVAADAGARVLLSTAATRDALAPSMSTMEGPDWLLADDIGDAPGFDGPGPGPDDLAFLQYTSGSTGTPKGVRVRHANLMANLSEIGRLLGAGAGSHAVSWLPPYHDMGLIGGILQPVHGGFPCTLLSPAAFLRAPVRWLAEISRSRATFTAAPDFGYRECVRRISETDRAGLDLSSLRHALVGAEPVRRATLDEFTRAFAGAGFRRSAFHPCYGLAEATLLVTGGSRPDGPAVVEVGRAELAEGTVLLDPPAGHPAVTLTGCGWATGEDLVVVDAEPGGVGEICVSGPSVTDGYHGRPAETAARFGAELPGHPARRFLRTGDLGFSLAGQLYVTGRVTDLMVLRGRNHYPEDIEQTAERAHPALRPGRTVAFSVDDGDDEHLVLVHEVAAGTTPETADAVRAAVRAAIVTEHGVTPREVALVRQGAIARTTSGKVRRAATKANWLEGALTPVAGAREASVPGADVRHATATAATVATAAESDDRLASIVAGVLDLDPVPAAEPLVGLGLDSLRAVRLAEAVAEAFGAEIPTPRLLDGLTLTGLRALLAEPPRVRPATVDISPSRAQEAMWLLDSMGAGAAYHVHGGVRLTGPLDPDRLARCLDGLLARHPSLRTTFAPDADGTLVTTVRPPGPLPLRRLTEADDAERALHDLATAPFDLAAGPLVRAVLIRRREDWYLGIAAHHVVVDGWSLGVLLRELGEAYRGTPLPAVRPVPPRHWDGSDAAFWRATLDGARPLDLPLDAPARPAWRGGTVDLGLDAAATARLTEYGAARQATPFMVLLTALGVVAARWSGQDDFVLGAAAANRDHTNADAVGLFVNVLPLRLDTAGAPAFDDLLGRVRARGLAAQRHQAVPLDEIVRLLDPDRSDGRAPLVRAVLALQNVPLQPWQVGDVRAEAFELPAPGAQFELSVHLTQQADGGLAGHLTHADLFSGPAARRFADAFTHVLRTVADLDGVPVDDVPLLDESERARITGHLSGARTAPAAPGLLHELFERQADADPHAPAVVGDRALGYGELDAEANRLAWLLRERGVGPERTVAVCLPRSADLVVALLAVLKAGGCYVPLDPANPTARLAGQLRDVRPVVVLTDRELPGHITVGVGDAAAYPAHRPEPAAVPGNLVYAIHTSGTTGRPKAVMNEHAGLVNRIRWMQAEYGLTAGERVLHKTPIGFDVAGWELFWPLSAGATVVLARPDGHRDAAYLAALIRESGVSTCHFVPSMLRAFVEEPAVAGCAATLRRVVCSGEELPPSTVTRLRALLPDVAVHNLYGPTEAAIDVTAVEITPGHETRPRLPIGHPITGARLYVLDPRGAPVPVGVPGELFIGGVQVARGYLGRPALTAERFVPDPFEPGGRLYRTGDRARWTTGGALEFLGRLDQQVKIRGVRIEPAEVEAALAGYPGVTAAAVDARPGPDGEPRLVAYLVGVDDAPDSAVRAFLGELLPPAAVPSAFVRLPALPTGRTGKLDRSALPEPAVVQATGTAPRDPVEQVLAGIWAEVLGLPSVSVTSGFFELGGHSLLATRIVARVRREFGVELSAADLLGGGSTVADLAAVVRAAQLEQADPDELRRALEELADLTDDEVAALLADDRTTPRRTDG</sequence>
<dbReference type="GO" id="GO:0044550">
    <property type="term" value="P:secondary metabolite biosynthetic process"/>
    <property type="evidence" value="ECO:0007669"/>
    <property type="project" value="TreeGrafter"/>
</dbReference>
<dbReference type="CDD" id="cd17646">
    <property type="entry name" value="A_NRPS_AB3403-like"/>
    <property type="match status" value="1"/>
</dbReference>
<dbReference type="PROSITE" id="PS00012">
    <property type="entry name" value="PHOSPHOPANTETHEINE"/>
    <property type="match status" value="2"/>
</dbReference>
<dbReference type="FunFam" id="2.30.38.10:FF:000001">
    <property type="entry name" value="Non-ribosomal peptide synthetase PvdI"/>
    <property type="match status" value="1"/>
</dbReference>
<keyword evidence="6" id="KW-0443">Lipid metabolism</keyword>
<protein>
    <submittedName>
        <fullName evidence="8">Non-ribosomal peptide synthetase</fullName>
    </submittedName>
</protein>
<dbReference type="SUPFAM" id="SSF47336">
    <property type="entry name" value="ACP-like"/>
    <property type="match status" value="2"/>
</dbReference>
<dbReference type="FunFam" id="1.10.1200.10:FF:000016">
    <property type="entry name" value="Non-ribosomal peptide synthase"/>
    <property type="match status" value="1"/>
</dbReference>
<dbReference type="PANTHER" id="PTHR45527">
    <property type="entry name" value="NONRIBOSOMAL PEPTIDE SYNTHETASE"/>
    <property type="match status" value="1"/>
</dbReference>
<proteinExistence type="inferred from homology"/>
<evidence type="ECO:0000313" key="8">
    <source>
        <dbReference type="EMBL" id="ADJ47972.1"/>
    </source>
</evidence>
<evidence type="ECO:0000256" key="5">
    <source>
        <dbReference type="ARBA" id="ARBA00022832"/>
    </source>
</evidence>
<feature type="domain" description="Carrier" evidence="7">
    <location>
        <begin position="576"/>
        <end position="651"/>
    </location>
</feature>
<dbReference type="InterPro" id="IPR040097">
    <property type="entry name" value="FAAL/FAAC"/>
</dbReference>
<dbReference type="GO" id="GO:0003824">
    <property type="term" value="F:catalytic activity"/>
    <property type="evidence" value="ECO:0007669"/>
    <property type="project" value="InterPro"/>
</dbReference>
<dbReference type="eggNOG" id="COG0318">
    <property type="taxonomic scope" value="Bacteria"/>
</dbReference>
<dbReference type="CDD" id="cd05931">
    <property type="entry name" value="FAAL"/>
    <property type="match status" value="1"/>
</dbReference>
<dbReference type="GO" id="GO:0031177">
    <property type="term" value="F:phosphopantetheine binding"/>
    <property type="evidence" value="ECO:0007669"/>
    <property type="project" value="InterPro"/>
</dbReference>
<dbReference type="SMART" id="SM00823">
    <property type="entry name" value="PKS_PP"/>
    <property type="match status" value="2"/>
</dbReference>
<dbReference type="Gene3D" id="2.30.38.10">
    <property type="entry name" value="Luciferase, Domain 3"/>
    <property type="match status" value="1"/>
</dbReference>
<dbReference type="GeneID" id="92873898"/>
<dbReference type="PANTHER" id="PTHR45527:SF1">
    <property type="entry name" value="FATTY ACID SYNTHASE"/>
    <property type="match status" value="1"/>
</dbReference>
<dbReference type="Pfam" id="PF00668">
    <property type="entry name" value="Condensation"/>
    <property type="match status" value="1"/>
</dbReference>
<dbReference type="CDD" id="cd19531">
    <property type="entry name" value="LCL_NRPS-like"/>
    <property type="match status" value="1"/>
</dbReference>
<dbReference type="OrthoDB" id="3671040at2"/>
<dbReference type="InterPro" id="IPR000873">
    <property type="entry name" value="AMP-dep_synth/lig_dom"/>
</dbReference>
<dbReference type="InterPro" id="IPR020845">
    <property type="entry name" value="AMP-binding_CS"/>
</dbReference>
<dbReference type="InterPro" id="IPR009081">
    <property type="entry name" value="PP-bd_ACP"/>
</dbReference>
<evidence type="ECO:0000256" key="3">
    <source>
        <dbReference type="ARBA" id="ARBA00022450"/>
    </source>
</evidence>
<dbReference type="Gene3D" id="3.40.50.12780">
    <property type="entry name" value="N-terminal domain of ligase-like"/>
    <property type="match status" value="1"/>
</dbReference>
<dbReference type="GO" id="GO:0008610">
    <property type="term" value="P:lipid biosynthetic process"/>
    <property type="evidence" value="ECO:0007669"/>
    <property type="project" value="InterPro"/>
</dbReference>
<dbReference type="GO" id="GO:0043041">
    <property type="term" value="P:amino acid activation for nonribosomal peptide biosynthetic process"/>
    <property type="evidence" value="ECO:0007669"/>
    <property type="project" value="TreeGrafter"/>
</dbReference>
<dbReference type="KEGG" id="amd:AMED_6237"/>
<organism evidence="8 9">
    <name type="scientific">Amycolatopsis mediterranei (strain U-32)</name>
    <dbReference type="NCBI Taxonomy" id="749927"/>
    <lineage>
        <taxon>Bacteria</taxon>
        <taxon>Bacillati</taxon>
        <taxon>Actinomycetota</taxon>
        <taxon>Actinomycetes</taxon>
        <taxon>Pseudonocardiales</taxon>
        <taxon>Pseudonocardiaceae</taxon>
        <taxon>Amycolatopsis</taxon>
    </lineage>
</organism>
<dbReference type="SUPFAM" id="SSF56801">
    <property type="entry name" value="Acetyl-CoA synthetase-like"/>
    <property type="match status" value="2"/>
</dbReference>
<dbReference type="InterPro" id="IPR042099">
    <property type="entry name" value="ANL_N_sf"/>
</dbReference>
<evidence type="ECO:0000313" key="9">
    <source>
        <dbReference type="Proteomes" id="UP000000328"/>
    </source>
</evidence>
<dbReference type="EMBL" id="CP002000">
    <property type="protein sequence ID" value="ADJ47972.1"/>
    <property type="molecule type" value="Genomic_DNA"/>
</dbReference>
<dbReference type="InterPro" id="IPR025110">
    <property type="entry name" value="AMP-bd_C"/>
</dbReference>
<dbReference type="Proteomes" id="UP000000328">
    <property type="component" value="Chromosome"/>
</dbReference>
<dbReference type="SUPFAM" id="SSF52777">
    <property type="entry name" value="CoA-dependent acyltransferases"/>
    <property type="match status" value="2"/>
</dbReference>
<dbReference type="NCBIfam" id="TIGR01733">
    <property type="entry name" value="AA-adenyl-dom"/>
    <property type="match status" value="1"/>
</dbReference>
<dbReference type="FunFam" id="3.40.50.980:FF:000001">
    <property type="entry name" value="Non-ribosomal peptide synthetase"/>
    <property type="match status" value="1"/>
</dbReference>
<dbReference type="FunFam" id="3.40.50.12780:FF:000013">
    <property type="entry name" value="Long-chain-fatty-acid--AMP ligase FadD32"/>
    <property type="match status" value="1"/>
</dbReference>
<feature type="domain" description="Carrier" evidence="7">
    <location>
        <begin position="1582"/>
        <end position="1658"/>
    </location>
</feature>